<comment type="cofactor">
    <cofactor evidence="11">
        <name>[2Fe-2S] cluster</name>
        <dbReference type="ChEBI" id="CHEBI:190135"/>
    </cofactor>
</comment>
<name>A0A7S4WB38_9DINO</name>
<evidence type="ECO:0000256" key="4">
    <source>
        <dbReference type="ARBA" id="ARBA00022714"/>
    </source>
</evidence>
<dbReference type="GO" id="GO:0051537">
    <property type="term" value="F:2 iron, 2 sulfur cluster binding"/>
    <property type="evidence" value="ECO:0007669"/>
    <property type="project" value="UniProtKB-KW"/>
</dbReference>
<evidence type="ECO:0000313" key="13">
    <source>
        <dbReference type="EMBL" id="CAE4657496.1"/>
    </source>
</evidence>
<proteinExistence type="inferred from homology"/>
<evidence type="ECO:0000256" key="9">
    <source>
        <dbReference type="ARBA" id="ARBA00023136"/>
    </source>
</evidence>
<dbReference type="NCBIfam" id="TIGR01416">
    <property type="entry name" value="Rieske_proteo"/>
    <property type="match status" value="1"/>
</dbReference>
<accession>A0A7S4WB38</accession>
<dbReference type="Pfam" id="PF00355">
    <property type="entry name" value="Rieske"/>
    <property type="match status" value="1"/>
</dbReference>
<keyword evidence="8" id="KW-0411">Iron-sulfur</keyword>
<dbReference type="EMBL" id="HBNR01080532">
    <property type="protein sequence ID" value="CAE4657496.1"/>
    <property type="molecule type" value="Transcribed_RNA"/>
</dbReference>
<evidence type="ECO:0000259" key="12">
    <source>
        <dbReference type="PROSITE" id="PS51296"/>
    </source>
</evidence>
<keyword evidence="9" id="KW-0472">Membrane</keyword>
<evidence type="ECO:0000256" key="6">
    <source>
        <dbReference type="ARBA" id="ARBA00022989"/>
    </source>
</evidence>
<dbReference type="PANTHER" id="PTHR10134">
    <property type="entry name" value="CYTOCHROME B-C1 COMPLEX SUBUNIT RIESKE, MITOCHONDRIAL"/>
    <property type="match status" value="1"/>
</dbReference>
<protein>
    <recommendedName>
        <fullName evidence="12">Rieske domain-containing protein</fullName>
    </recommendedName>
</protein>
<keyword evidence="10" id="KW-1015">Disulfide bond</keyword>
<keyword evidence="4" id="KW-0001">2Fe-2S</keyword>
<evidence type="ECO:0000256" key="5">
    <source>
        <dbReference type="ARBA" id="ARBA00022723"/>
    </source>
</evidence>
<dbReference type="CDD" id="cd03470">
    <property type="entry name" value="Rieske_cytochrome_bc1"/>
    <property type="match status" value="1"/>
</dbReference>
<evidence type="ECO:0000256" key="2">
    <source>
        <dbReference type="ARBA" id="ARBA00010651"/>
    </source>
</evidence>
<dbReference type="FunFam" id="2.102.10.10:FF:000001">
    <property type="entry name" value="Cytochrome b-c1 complex subunit Rieske, mitochondrial"/>
    <property type="match status" value="1"/>
</dbReference>
<feature type="domain" description="Rieske" evidence="12">
    <location>
        <begin position="281"/>
        <end position="376"/>
    </location>
</feature>
<dbReference type="PROSITE" id="PS51296">
    <property type="entry name" value="RIESKE"/>
    <property type="match status" value="1"/>
</dbReference>
<evidence type="ECO:0000256" key="8">
    <source>
        <dbReference type="ARBA" id="ARBA00023014"/>
    </source>
</evidence>
<keyword evidence="6" id="KW-1133">Transmembrane helix</keyword>
<comment type="subcellular location">
    <subcellularLocation>
        <location evidence="1">Membrane</location>
        <topology evidence="1">Single-pass membrane protein</topology>
    </subcellularLocation>
</comment>
<dbReference type="Gene3D" id="2.102.10.10">
    <property type="entry name" value="Rieske [2Fe-2S] iron-sulphur domain"/>
    <property type="match status" value="1"/>
</dbReference>
<dbReference type="GO" id="GO:0016020">
    <property type="term" value="C:membrane"/>
    <property type="evidence" value="ECO:0007669"/>
    <property type="project" value="UniProtKB-SubCell"/>
</dbReference>
<comment type="similarity">
    <text evidence="2">Belongs to the Rieske iron-sulfur protein family.</text>
</comment>
<keyword evidence="5" id="KW-0479">Metal-binding</keyword>
<dbReference type="GO" id="GO:0008121">
    <property type="term" value="F:quinol-cytochrome-c reductase activity"/>
    <property type="evidence" value="ECO:0007669"/>
    <property type="project" value="InterPro"/>
</dbReference>
<evidence type="ECO:0000256" key="10">
    <source>
        <dbReference type="ARBA" id="ARBA00023157"/>
    </source>
</evidence>
<dbReference type="GO" id="GO:0046872">
    <property type="term" value="F:metal ion binding"/>
    <property type="evidence" value="ECO:0007669"/>
    <property type="project" value="UniProtKB-KW"/>
</dbReference>
<dbReference type="PRINTS" id="PR00162">
    <property type="entry name" value="RIESKE"/>
</dbReference>
<dbReference type="InterPro" id="IPR014349">
    <property type="entry name" value="Rieske_Fe-S_prot"/>
</dbReference>
<evidence type="ECO:0000256" key="1">
    <source>
        <dbReference type="ARBA" id="ARBA00004167"/>
    </source>
</evidence>
<gene>
    <name evidence="13" type="ORF">AMON00008_LOCUS57532</name>
</gene>
<evidence type="ECO:0000256" key="11">
    <source>
        <dbReference type="ARBA" id="ARBA00034078"/>
    </source>
</evidence>
<dbReference type="InterPro" id="IPR017941">
    <property type="entry name" value="Rieske_2Fe-2S"/>
</dbReference>
<sequence>MAQGAQDPGLPEPRPLPPRCTMLARAATRAATGVLPGARAGPLAACQTRWFAHPINMNMIDSDFNPPASEKPLYKNEFVNKTPAEHKADVENAVKHPVVHDTRELVRSHAGDPHQTYGVAEYSHIHYDQAREPTFPRKPDLSKGELASGAQLIRTDVWHDPNEPAITSIAKFSPENFRPVGWAENAPQPTSTCPEGTLDFRSNRLPIGHADRRPWIYFLAASGGFIATSLIRAVACKLVHTLWPAKDVFAAGIVEVDLRPVREGQNFVVKWRNKPVFIRRRTPDMIESSKKDDPIAPSMREPATDAERCKKPEWLICIGVCTHLGCIPQPDAGNYGGYFCPCHGSHYDYAGRIRQGPAPKNLELPPYSFIDESTVKLG</sequence>
<keyword evidence="7" id="KW-0408">Iron</keyword>
<reference evidence="13" key="1">
    <citation type="submission" date="2021-01" db="EMBL/GenBank/DDBJ databases">
        <authorList>
            <person name="Corre E."/>
            <person name="Pelletier E."/>
            <person name="Niang G."/>
            <person name="Scheremetjew M."/>
            <person name="Finn R."/>
            <person name="Kale V."/>
            <person name="Holt S."/>
            <person name="Cochrane G."/>
            <person name="Meng A."/>
            <person name="Brown T."/>
            <person name="Cohen L."/>
        </authorList>
    </citation>
    <scope>NUCLEOTIDE SEQUENCE</scope>
    <source>
        <strain evidence="13">CCMP3105</strain>
    </source>
</reference>
<dbReference type="AlphaFoldDB" id="A0A7S4WB38"/>
<evidence type="ECO:0000256" key="3">
    <source>
        <dbReference type="ARBA" id="ARBA00022692"/>
    </source>
</evidence>
<dbReference type="InterPro" id="IPR006317">
    <property type="entry name" value="Ubiquinol_cyt_c_Rdtase_Fe-S-su"/>
</dbReference>
<keyword evidence="3" id="KW-0812">Transmembrane</keyword>
<dbReference type="InterPro" id="IPR036922">
    <property type="entry name" value="Rieske_2Fe-2S_sf"/>
</dbReference>
<dbReference type="SUPFAM" id="SSF50022">
    <property type="entry name" value="ISP domain"/>
    <property type="match status" value="1"/>
</dbReference>
<evidence type="ECO:0000256" key="7">
    <source>
        <dbReference type="ARBA" id="ARBA00023004"/>
    </source>
</evidence>
<organism evidence="13">
    <name type="scientific">Alexandrium monilatum</name>
    <dbReference type="NCBI Taxonomy" id="311494"/>
    <lineage>
        <taxon>Eukaryota</taxon>
        <taxon>Sar</taxon>
        <taxon>Alveolata</taxon>
        <taxon>Dinophyceae</taxon>
        <taxon>Gonyaulacales</taxon>
        <taxon>Pyrocystaceae</taxon>
        <taxon>Alexandrium</taxon>
    </lineage>
</organism>
<dbReference type="InterPro" id="IPR005805">
    <property type="entry name" value="Rieske_Fe-S_prot_C"/>
</dbReference>